<reference evidence="4 5" key="1">
    <citation type="journal article" date="2021" name="Hortic Res">
        <title>The domestication of Cucurbita argyrosperma as revealed by the genome of its wild relative.</title>
        <authorList>
            <person name="Barrera-Redondo J."/>
            <person name="Sanchez-de la Vega G."/>
            <person name="Aguirre-Liguori J.A."/>
            <person name="Castellanos-Morales G."/>
            <person name="Gutierrez-Guerrero Y.T."/>
            <person name="Aguirre-Dugua X."/>
            <person name="Aguirre-Planter E."/>
            <person name="Tenaillon M.I."/>
            <person name="Lira-Saade R."/>
            <person name="Eguiarte L.E."/>
        </authorList>
    </citation>
    <scope>NUCLEOTIDE SEQUENCE [LARGE SCALE GENOMIC DNA]</scope>
    <source>
        <strain evidence="4">JBR-2021</strain>
    </source>
</reference>
<gene>
    <name evidence="4" type="primary">NOI4</name>
    <name evidence="4" type="ORF">SDJN03_29864</name>
</gene>
<feature type="domain" description="RIN4 pathogenic type III effector avirulence factor Avr cleavage site" evidence="3">
    <location>
        <begin position="7"/>
        <end position="39"/>
    </location>
</feature>
<name>A0AAV6LV43_9ROSI</name>
<feature type="region of interest" description="Disordered" evidence="1">
    <location>
        <begin position="83"/>
        <end position="107"/>
    </location>
</feature>
<keyword evidence="2" id="KW-0812">Transmembrane</keyword>
<evidence type="ECO:0000259" key="3">
    <source>
        <dbReference type="Pfam" id="PF05627"/>
    </source>
</evidence>
<dbReference type="Proteomes" id="UP000685013">
    <property type="component" value="Chromosome 20"/>
</dbReference>
<feature type="transmembrane region" description="Helical" evidence="2">
    <location>
        <begin position="356"/>
        <end position="376"/>
    </location>
</feature>
<evidence type="ECO:0000256" key="1">
    <source>
        <dbReference type="SAM" id="MobiDB-lite"/>
    </source>
</evidence>
<keyword evidence="5" id="KW-1185">Reference proteome</keyword>
<feature type="region of interest" description="Disordered" evidence="1">
    <location>
        <begin position="1"/>
        <end position="20"/>
    </location>
</feature>
<organism evidence="4 5">
    <name type="scientific">Cucurbita argyrosperma subsp. sororia</name>
    <dbReference type="NCBI Taxonomy" id="37648"/>
    <lineage>
        <taxon>Eukaryota</taxon>
        <taxon>Viridiplantae</taxon>
        <taxon>Streptophyta</taxon>
        <taxon>Embryophyta</taxon>
        <taxon>Tracheophyta</taxon>
        <taxon>Spermatophyta</taxon>
        <taxon>Magnoliopsida</taxon>
        <taxon>eudicotyledons</taxon>
        <taxon>Gunneridae</taxon>
        <taxon>Pentapetalae</taxon>
        <taxon>rosids</taxon>
        <taxon>fabids</taxon>
        <taxon>Cucurbitales</taxon>
        <taxon>Cucurbitaceae</taxon>
        <taxon>Cucurbiteae</taxon>
        <taxon>Cucurbita</taxon>
    </lineage>
</organism>
<feature type="region of interest" description="Disordered" evidence="1">
    <location>
        <begin position="35"/>
        <end position="59"/>
    </location>
</feature>
<evidence type="ECO:0000313" key="5">
    <source>
        <dbReference type="Proteomes" id="UP000685013"/>
    </source>
</evidence>
<feature type="transmembrane region" description="Helical" evidence="2">
    <location>
        <begin position="164"/>
        <end position="181"/>
    </location>
</feature>
<feature type="transmembrane region" description="Helical" evidence="2">
    <location>
        <begin position="288"/>
        <end position="312"/>
    </location>
</feature>
<feature type="transmembrane region" description="Helical" evidence="2">
    <location>
        <begin position="242"/>
        <end position="262"/>
    </location>
</feature>
<feature type="non-terminal residue" evidence="4">
    <location>
        <position position="1"/>
    </location>
</feature>
<protein>
    <submittedName>
        <fullName evidence="4">Protein NOI4</fullName>
    </submittedName>
</protein>
<feature type="transmembrane region" description="Helical" evidence="2">
    <location>
        <begin position="324"/>
        <end position="344"/>
    </location>
</feature>
<dbReference type="AlphaFoldDB" id="A0AAV6LV43"/>
<dbReference type="PANTHER" id="PTHR36009:SF3">
    <property type="entry name" value="TRANSMEMBRANE PROTEIN"/>
    <property type="match status" value="1"/>
</dbReference>
<proteinExistence type="predicted"/>
<feature type="transmembrane region" description="Helical" evidence="2">
    <location>
        <begin position="210"/>
        <end position="230"/>
    </location>
</feature>
<keyword evidence="2" id="KW-0472">Membrane</keyword>
<dbReference type="EMBL" id="JAGKQH010000020">
    <property type="protein sequence ID" value="KAG6570949.1"/>
    <property type="molecule type" value="Genomic_DNA"/>
</dbReference>
<keyword evidence="2" id="KW-1133">Transmembrane helix</keyword>
<dbReference type="PANTHER" id="PTHR36009">
    <property type="match status" value="1"/>
</dbReference>
<accession>A0AAV6LV43</accession>
<dbReference type="Pfam" id="PF05627">
    <property type="entry name" value="AvrRpt-cleavage"/>
    <property type="match status" value="1"/>
</dbReference>
<dbReference type="InterPro" id="IPR008700">
    <property type="entry name" value="TypeIII_avirulence_cleave"/>
</dbReference>
<evidence type="ECO:0000313" key="4">
    <source>
        <dbReference type="EMBL" id="KAG6570949.1"/>
    </source>
</evidence>
<sequence>MAEKGSSSPLPKFGEWDVNDPASAEGFTVIFNKARNEKKAGGMPDSPAKDDPTYKNGSVLGKPQPKKWFCCLQAAESLEFSIKPKLETPKSPPSSIRHRSAPGINTRRDSSYRKVGLLQKWRSASGTQNAGDPVGEKATPVESERGGSSGGGNGGEGRDWTTSILLFVLWAGLMFYVFILAPNQTPSTDLYFLKKLLNLKNDDGFKMNEVLVSLWYIMGLWPLIYSMLLLPSGRSSNSNVPVWPFLGLSFFLGAYGLLPYFVLWKPPPPPVEEDELERWPLNFLESKFTAGITFAAGLGLLFYAGLAGESAWKEFYQYFRESRFIHATSIDFMLLSSFAPFWVYNDMSARKWYDQGSWLLPFSLVPFLGPALYLVLRPMPTTTPVPLDRAASEPK</sequence>
<evidence type="ECO:0000256" key="2">
    <source>
        <dbReference type="SAM" id="Phobius"/>
    </source>
</evidence>
<feature type="region of interest" description="Disordered" evidence="1">
    <location>
        <begin position="124"/>
        <end position="156"/>
    </location>
</feature>
<comment type="caution">
    <text evidence="4">The sequence shown here is derived from an EMBL/GenBank/DDBJ whole genome shotgun (WGS) entry which is preliminary data.</text>
</comment>